<dbReference type="Gene3D" id="2.40.40.10">
    <property type="entry name" value="RlpA-like domain"/>
    <property type="match status" value="1"/>
</dbReference>
<comment type="similarity">
    <text evidence="3 4">Belongs to the RlpA family.</text>
</comment>
<name>A0A250FLS8_9FLAO</name>
<dbReference type="RefSeq" id="WP_095909532.1">
    <property type="nucleotide sequence ID" value="NZ_CP022386.1"/>
</dbReference>
<evidence type="ECO:0000256" key="2">
    <source>
        <dbReference type="ARBA" id="ARBA00023316"/>
    </source>
</evidence>
<evidence type="ECO:0000256" key="1">
    <source>
        <dbReference type="ARBA" id="ARBA00023239"/>
    </source>
</evidence>
<dbReference type="PANTHER" id="PTHR34183:SF1">
    <property type="entry name" value="ENDOLYTIC PEPTIDOGLYCAN TRANSGLYCOSYLASE RLPA"/>
    <property type="match status" value="1"/>
</dbReference>
<evidence type="ECO:0000256" key="5">
    <source>
        <dbReference type="SAM" id="MobiDB-lite"/>
    </source>
</evidence>
<gene>
    <name evidence="3" type="primary">rlpA</name>
    <name evidence="7" type="ORF">CGC50_02440</name>
</gene>
<accession>A0A250FLS8</accession>
<dbReference type="SUPFAM" id="SSF50685">
    <property type="entry name" value="Barwin-like endoglucanases"/>
    <property type="match status" value="1"/>
</dbReference>
<feature type="compositionally biased region" description="Basic residues" evidence="5">
    <location>
        <begin position="28"/>
        <end position="42"/>
    </location>
</feature>
<evidence type="ECO:0000256" key="4">
    <source>
        <dbReference type="RuleBase" id="RU003495"/>
    </source>
</evidence>
<keyword evidence="3" id="KW-0732">Signal</keyword>
<evidence type="ECO:0000313" key="8">
    <source>
        <dbReference type="Proteomes" id="UP000217250"/>
    </source>
</evidence>
<dbReference type="Proteomes" id="UP000217250">
    <property type="component" value="Chromosome"/>
</dbReference>
<dbReference type="HAMAP" id="MF_02071">
    <property type="entry name" value="RlpA"/>
    <property type="match status" value="1"/>
</dbReference>
<feature type="signal peptide" evidence="3">
    <location>
        <begin position="1"/>
        <end position="22"/>
    </location>
</feature>
<dbReference type="Pfam" id="PF03330">
    <property type="entry name" value="DPBB_1"/>
    <property type="match status" value="1"/>
</dbReference>
<dbReference type="EMBL" id="CP022386">
    <property type="protein sequence ID" value="ATA86109.1"/>
    <property type="molecule type" value="Genomic_DNA"/>
</dbReference>
<dbReference type="OrthoDB" id="9779128at2"/>
<dbReference type="CDD" id="cd22268">
    <property type="entry name" value="DPBB_RlpA-like"/>
    <property type="match status" value="1"/>
</dbReference>
<dbReference type="KEGG" id="cgh:CGC50_02440"/>
<dbReference type="InterPro" id="IPR036908">
    <property type="entry name" value="RlpA-like_sf"/>
</dbReference>
<feature type="region of interest" description="Disordered" evidence="5">
    <location>
        <begin position="24"/>
        <end position="52"/>
    </location>
</feature>
<dbReference type="InterPro" id="IPR012997">
    <property type="entry name" value="RplA"/>
</dbReference>
<keyword evidence="7" id="KW-0449">Lipoprotein</keyword>
<sequence length="158" mass="17386" precursor="true">MKLSSILKLCCFFLLVSCHSSKMTQQRKATHKNSKMAVKKKKTTSEKDKSVAEASSTVSTMATTGVASYYHNKFNGRKTASGEVFSNNKLTAAHRTYPFGTYLKVTNVANGKSVVVKVNDRGPFTKGKELDLSRKAFMDITDNPNKGNLQVNIEVVTP</sequence>
<feature type="domain" description="RlpA-like protein double-psi beta-barrel" evidence="6">
    <location>
        <begin position="63"/>
        <end position="152"/>
    </location>
</feature>
<comment type="function">
    <text evidence="3">Lytic transglycosylase with a strong preference for naked glycan strands that lack stem peptides.</text>
</comment>
<evidence type="ECO:0000256" key="3">
    <source>
        <dbReference type="HAMAP-Rule" id="MF_02071"/>
    </source>
</evidence>
<dbReference type="GO" id="GO:0000270">
    <property type="term" value="P:peptidoglycan metabolic process"/>
    <property type="evidence" value="ECO:0007669"/>
    <property type="project" value="UniProtKB-UniRule"/>
</dbReference>
<dbReference type="EC" id="4.2.2.-" evidence="3"/>
<reference evidence="8" key="1">
    <citation type="submission" date="2017-06" db="EMBL/GenBank/DDBJ databases">
        <title>Capnocytophaga spp. assemblies.</title>
        <authorList>
            <person name="Gulvik C.A."/>
        </authorList>
    </citation>
    <scope>NUCLEOTIDE SEQUENCE [LARGE SCALE GENOMIC DNA]</scope>
    <source>
        <strain evidence="8">H1496</strain>
    </source>
</reference>
<keyword evidence="2 3" id="KW-0961">Cell wall biogenesis/degradation</keyword>
<dbReference type="NCBIfam" id="TIGR00413">
    <property type="entry name" value="rlpA"/>
    <property type="match status" value="1"/>
</dbReference>
<proteinExistence type="inferred from homology"/>
<protein>
    <recommendedName>
        <fullName evidence="3">Probable endolytic peptidoglycan transglycosylase RlpA</fullName>
        <ecNumber evidence="3">4.2.2.-</ecNumber>
    </recommendedName>
</protein>
<evidence type="ECO:0000259" key="6">
    <source>
        <dbReference type="Pfam" id="PF03330"/>
    </source>
</evidence>
<organism evidence="7 8">
    <name type="scientific">Capnocytophaga gingivalis</name>
    <dbReference type="NCBI Taxonomy" id="1017"/>
    <lineage>
        <taxon>Bacteria</taxon>
        <taxon>Pseudomonadati</taxon>
        <taxon>Bacteroidota</taxon>
        <taxon>Flavobacteriia</taxon>
        <taxon>Flavobacteriales</taxon>
        <taxon>Flavobacteriaceae</taxon>
        <taxon>Capnocytophaga</taxon>
    </lineage>
</organism>
<keyword evidence="1 3" id="KW-0456">Lyase</keyword>
<dbReference type="InterPro" id="IPR034718">
    <property type="entry name" value="RlpA"/>
</dbReference>
<feature type="chain" id="PRO_5013415439" description="Probable endolytic peptidoglycan transglycosylase RlpA" evidence="3">
    <location>
        <begin position="23"/>
        <end position="158"/>
    </location>
</feature>
<dbReference type="GO" id="GO:0008932">
    <property type="term" value="F:lytic endotransglycosylase activity"/>
    <property type="evidence" value="ECO:0007669"/>
    <property type="project" value="UniProtKB-UniRule"/>
</dbReference>
<dbReference type="GO" id="GO:0071555">
    <property type="term" value="P:cell wall organization"/>
    <property type="evidence" value="ECO:0007669"/>
    <property type="project" value="UniProtKB-KW"/>
</dbReference>
<dbReference type="InterPro" id="IPR009009">
    <property type="entry name" value="RlpA-like_DPBB"/>
</dbReference>
<dbReference type="AlphaFoldDB" id="A0A250FLS8"/>
<dbReference type="GeneID" id="84807417"/>
<dbReference type="PANTHER" id="PTHR34183">
    <property type="entry name" value="ENDOLYTIC PEPTIDOGLYCAN TRANSGLYCOSYLASE RLPA"/>
    <property type="match status" value="1"/>
</dbReference>
<evidence type="ECO:0000313" key="7">
    <source>
        <dbReference type="EMBL" id="ATA86109.1"/>
    </source>
</evidence>